<evidence type="ECO:0000313" key="1">
    <source>
        <dbReference type="EMBL" id="KLU84056.1"/>
    </source>
</evidence>
<name>A0A0C4DT46_MAGP6</name>
<dbReference type="OrthoDB" id="3045089at2759"/>
<dbReference type="VEuPathDB" id="FungiDB:MAPG_03102"/>
<evidence type="ECO:0000313" key="3">
    <source>
        <dbReference type="Proteomes" id="UP000011715"/>
    </source>
</evidence>
<gene>
    <name evidence="1" type="ORF">MAPG_03102</name>
</gene>
<dbReference type="Proteomes" id="UP000011715">
    <property type="component" value="Unassembled WGS sequence"/>
</dbReference>
<proteinExistence type="predicted"/>
<organism evidence="2 3">
    <name type="scientific">Magnaporthiopsis poae (strain ATCC 64411 / 73-15)</name>
    <name type="common">Kentucky bluegrass fungus</name>
    <name type="synonym">Magnaporthe poae</name>
    <dbReference type="NCBI Taxonomy" id="644358"/>
    <lineage>
        <taxon>Eukaryota</taxon>
        <taxon>Fungi</taxon>
        <taxon>Dikarya</taxon>
        <taxon>Ascomycota</taxon>
        <taxon>Pezizomycotina</taxon>
        <taxon>Sordariomycetes</taxon>
        <taxon>Sordariomycetidae</taxon>
        <taxon>Magnaporthales</taxon>
        <taxon>Magnaporthaceae</taxon>
        <taxon>Magnaporthiopsis</taxon>
    </lineage>
</organism>
<dbReference type="EMBL" id="GL876967">
    <property type="protein sequence ID" value="KLU84056.1"/>
    <property type="molecule type" value="Genomic_DNA"/>
</dbReference>
<accession>A0A0C4DT46</accession>
<protein>
    <submittedName>
        <fullName evidence="1 2">Uncharacterized protein</fullName>
    </submittedName>
</protein>
<reference evidence="1" key="3">
    <citation type="submission" date="2011-03" db="EMBL/GenBank/DDBJ databases">
        <title>Annotation of Magnaporthe poae ATCC 64411.</title>
        <authorList>
            <person name="Ma L.-J."/>
            <person name="Dead R."/>
            <person name="Young S.K."/>
            <person name="Zeng Q."/>
            <person name="Gargeya S."/>
            <person name="Fitzgerald M."/>
            <person name="Haas B."/>
            <person name="Abouelleil A."/>
            <person name="Alvarado L."/>
            <person name="Arachchi H.M."/>
            <person name="Berlin A."/>
            <person name="Brown A."/>
            <person name="Chapman S.B."/>
            <person name="Chen Z."/>
            <person name="Dunbar C."/>
            <person name="Freedman E."/>
            <person name="Gearin G."/>
            <person name="Gellesch M."/>
            <person name="Goldberg J."/>
            <person name="Griggs A."/>
            <person name="Gujja S."/>
            <person name="Heiman D."/>
            <person name="Howarth C."/>
            <person name="Larson L."/>
            <person name="Lui A."/>
            <person name="MacDonald P.J.P."/>
            <person name="Mehta T."/>
            <person name="Montmayeur A."/>
            <person name="Murphy C."/>
            <person name="Neiman D."/>
            <person name="Pearson M."/>
            <person name="Priest M."/>
            <person name="Roberts A."/>
            <person name="Saif S."/>
            <person name="Shea T."/>
            <person name="Shenoy N."/>
            <person name="Sisk P."/>
            <person name="Stolte C."/>
            <person name="Sykes S."/>
            <person name="Yandava C."/>
            <person name="Wortman J."/>
            <person name="Nusbaum C."/>
            <person name="Birren B."/>
        </authorList>
    </citation>
    <scope>NUCLEOTIDE SEQUENCE</scope>
    <source>
        <strain evidence="1">ATCC 64411</strain>
    </source>
</reference>
<dbReference type="EnsemblFungi" id="MAPG_03102T0">
    <property type="protein sequence ID" value="MAPG_03102T0"/>
    <property type="gene ID" value="MAPG_03102"/>
</dbReference>
<evidence type="ECO:0000313" key="2">
    <source>
        <dbReference type="EnsemblFungi" id="MAPG_03102T0"/>
    </source>
</evidence>
<dbReference type="EMBL" id="ADBL01000759">
    <property type="status" value="NOT_ANNOTATED_CDS"/>
    <property type="molecule type" value="Genomic_DNA"/>
</dbReference>
<dbReference type="AlphaFoldDB" id="A0A0C4DT46"/>
<reference evidence="2" key="5">
    <citation type="submission" date="2015-06" db="UniProtKB">
        <authorList>
            <consortium name="EnsemblFungi"/>
        </authorList>
    </citation>
    <scope>IDENTIFICATION</scope>
    <source>
        <strain evidence="2">ATCC 64411</strain>
    </source>
</reference>
<reference evidence="1" key="2">
    <citation type="submission" date="2010-05" db="EMBL/GenBank/DDBJ databases">
        <title>The Genome Sequence of Magnaporthe poae strain ATCC 64411.</title>
        <authorList>
            <consortium name="The Broad Institute Genome Sequencing Platform"/>
            <consortium name="Broad Institute Genome Sequencing Center for Infectious Disease"/>
            <person name="Ma L.-J."/>
            <person name="Dead R."/>
            <person name="Young S."/>
            <person name="Zeng Q."/>
            <person name="Koehrsen M."/>
            <person name="Alvarado L."/>
            <person name="Berlin A."/>
            <person name="Chapman S.B."/>
            <person name="Chen Z."/>
            <person name="Freedman E."/>
            <person name="Gellesch M."/>
            <person name="Goldberg J."/>
            <person name="Griggs A."/>
            <person name="Gujja S."/>
            <person name="Heilman E.R."/>
            <person name="Heiman D."/>
            <person name="Hepburn T."/>
            <person name="Howarth C."/>
            <person name="Jen D."/>
            <person name="Larson L."/>
            <person name="Mehta T."/>
            <person name="Neiman D."/>
            <person name="Pearson M."/>
            <person name="Roberts A."/>
            <person name="Saif S."/>
            <person name="Shea T."/>
            <person name="Shenoy N."/>
            <person name="Sisk P."/>
            <person name="Stolte C."/>
            <person name="Sykes S."/>
            <person name="Walk T."/>
            <person name="White J."/>
            <person name="Yandava C."/>
            <person name="Haas B."/>
            <person name="Nusbaum C."/>
            <person name="Birren B."/>
        </authorList>
    </citation>
    <scope>NUCLEOTIDE SEQUENCE</scope>
    <source>
        <strain evidence="1">ATCC 64411</strain>
    </source>
</reference>
<reference evidence="2" key="4">
    <citation type="journal article" date="2015" name="G3 (Bethesda)">
        <title>Genome sequences of three phytopathogenic species of the Magnaporthaceae family of fungi.</title>
        <authorList>
            <person name="Okagaki L.H."/>
            <person name="Nunes C.C."/>
            <person name="Sailsbery J."/>
            <person name="Clay B."/>
            <person name="Brown D."/>
            <person name="John T."/>
            <person name="Oh Y."/>
            <person name="Young N."/>
            <person name="Fitzgerald M."/>
            <person name="Haas B.J."/>
            <person name="Zeng Q."/>
            <person name="Young S."/>
            <person name="Adiconis X."/>
            <person name="Fan L."/>
            <person name="Levin J.Z."/>
            <person name="Mitchell T.K."/>
            <person name="Okubara P.A."/>
            <person name="Farman M.L."/>
            <person name="Kohn L.M."/>
            <person name="Birren B."/>
            <person name="Ma L.-J."/>
            <person name="Dean R.A."/>
        </authorList>
    </citation>
    <scope>NUCLEOTIDE SEQUENCE</scope>
    <source>
        <strain evidence="2">ATCC 64411 / 73-15</strain>
    </source>
</reference>
<reference evidence="3" key="1">
    <citation type="submission" date="2010-05" db="EMBL/GenBank/DDBJ databases">
        <title>The genome sequence of Magnaporthe poae strain ATCC 64411.</title>
        <authorList>
            <person name="Ma L.-J."/>
            <person name="Dead R."/>
            <person name="Young S."/>
            <person name="Zeng Q."/>
            <person name="Koehrsen M."/>
            <person name="Alvarado L."/>
            <person name="Berlin A."/>
            <person name="Chapman S.B."/>
            <person name="Chen Z."/>
            <person name="Freedman E."/>
            <person name="Gellesch M."/>
            <person name="Goldberg J."/>
            <person name="Griggs A."/>
            <person name="Gujja S."/>
            <person name="Heilman E.R."/>
            <person name="Heiman D."/>
            <person name="Hepburn T."/>
            <person name="Howarth C."/>
            <person name="Jen D."/>
            <person name="Larson L."/>
            <person name="Mehta T."/>
            <person name="Neiman D."/>
            <person name="Pearson M."/>
            <person name="Roberts A."/>
            <person name="Saif S."/>
            <person name="Shea T."/>
            <person name="Shenoy N."/>
            <person name="Sisk P."/>
            <person name="Stolte C."/>
            <person name="Sykes S."/>
            <person name="Walk T."/>
            <person name="White J."/>
            <person name="Yandava C."/>
            <person name="Haas B."/>
            <person name="Nusbaum C."/>
            <person name="Birren B."/>
        </authorList>
    </citation>
    <scope>NUCLEOTIDE SEQUENCE [LARGE SCALE GENOMIC DNA]</scope>
    <source>
        <strain evidence="3">ATCC 64411 / 73-15</strain>
    </source>
</reference>
<keyword evidence="3" id="KW-1185">Reference proteome</keyword>
<sequence>MVAMPGVKVVAVSVPNNDIGGAKSEDRDLINELECLQKALVHIERLHIYREHAAMEGAEGQDALRSGELYNLQGYLSGFVITLNTLIGEQGIEITQLASEAPTGGGPWRHQGSTRAVPEGNLQRLKPAADMQAALLEAIKTRSWAGKYRCRS</sequence>